<dbReference type="PANTHER" id="PTHR34138:SF1">
    <property type="entry name" value="CELL SHAPE-DETERMINING PROTEIN MREC"/>
    <property type="match status" value="1"/>
</dbReference>
<evidence type="ECO:0000259" key="6">
    <source>
        <dbReference type="Pfam" id="PF04085"/>
    </source>
</evidence>
<evidence type="ECO:0000256" key="4">
    <source>
        <dbReference type="ARBA" id="ARBA00032089"/>
    </source>
</evidence>
<comment type="caution">
    <text evidence="7">The sequence shown here is derived from an EMBL/GenBank/DDBJ whole genome shotgun (WGS) entry which is preliminary data.</text>
</comment>
<evidence type="ECO:0000256" key="1">
    <source>
        <dbReference type="ARBA" id="ARBA00009369"/>
    </source>
</evidence>
<evidence type="ECO:0000313" key="8">
    <source>
        <dbReference type="Proteomes" id="UP000249066"/>
    </source>
</evidence>
<dbReference type="AlphaFoldDB" id="A0A2W5AEZ7"/>
<dbReference type="InterPro" id="IPR055342">
    <property type="entry name" value="MreC_beta-barrel_core"/>
</dbReference>
<sequence length="296" mass="30673">MAPPRNRRPGYSRRAQYGLFIGYVATIAGAVFALLLIAAAIFDPTGFGAIRAMMSDLTAPISGIGRSAARGGERVVDEVAAYINAGSKNRALTAELEQHRIELARARAIEAENVRLKAVLRVTEKMPQRVAIARLVSSSLTSSRRFAVMNAGYADGVRAGMPVRAAAGLIGRVVAVGHTTAQIALLTDGGTVVPVRRAKDGLPAIATGTGEGAIDLRALGAGDNPFKAGDVFVTSGVGGVYAPDIPVAVVVRVAGDQTVARPLADPAQTDFAIVEPLFQPAIEKPLAPPPAAPARQ</sequence>
<keyword evidence="5" id="KW-0812">Transmembrane</keyword>
<name>A0A2W5AEZ7_9SPHN</name>
<protein>
    <recommendedName>
        <fullName evidence="2">Cell shape-determining protein MreC</fullName>
    </recommendedName>
    <alternativeName>
        <fullName evidence="4">Cell shape protein MreC</fullName>
    </alternativeName>
</protein>
<dbReference type="Proteomes" id="UP000249066">
    <property type="component" value="Unassembled WGS sequence"/>
</dbReference>
<evidence type="ECO:0000256" key="2">
    <source>
        <dbReference type="ARBA" id="ARBA00013855"/>
    </source>
</evidence>
<keyword evidence="3" id="KW-0133">Cell shape</keyword>
<dbReference type="GO" id="GO:0005886">
    <property type="term" value="C:plasma membrane"/>
    <property type="evidence" value="ECO:0007669"/>
    <property type="project" value="TreeGrafter"/>
</dbReference>
<dbReference type="Gene3D" id="2.40.10.350">
    <property type="entry name" value="Rod shape-determining protein MreC, domain 2"/>
    <property type="match status" value="1"/>
</dbReference>
<evidence type="ECO:0000256" key="3">
    <source>
        <dbReference type="ARBA" id="ARBA00022960"/>
    </source>
</evidence>
<evidence type="ECO:0000256" key="5">
    <source>
        <dbReference type="SAM" id="Phobius"/>
    </source>
</evidence>
<dbReference type="InterPro" id="IPR042177">
    <property type="entry name" value="Cell/Rod_1"/>
</dbReference>
<keyword evidence="5" id="KW-0472">Membrane</keyword>
<dbReference type="PANTHER" id="PTHR34138">
    <property type="entry name" value="CELL SHAPE-DETERMINING PROTEIN MREC"/>
    <property type="match status" value="1"/>
</dbReference>
<dbReference type="EMBL" id="QFNN01000003">
    <property type="protein sequence ID" value="PZO91892.1"/>
    <property type="molecule type" value="Genomic_DNA"/>
</dbReference>
<keyword evidence="5" id="KW-1133">Transmembrane helix</keyword>
<dbReference type="GO" id="GO:0008360">
    <property type="term" value="P:regulation of cell shape"/>
    <property type="evidence" value="ECO:0007669"/>
    <property type="project" value="UniProtKB-KW"/>
</dbReference>
<comment type="similarity">
    <text evidence="1">Belongs to the MreC family.</text>
</comment>
<dbReference type="Gene3D" id="2.40.10.340">
    <property type="entry name" value="Rod shape-determining protein MreC, domain 1"/>
    <property type="match status" value="1"/>
</dbReference>
<dbReference type="Pfam" id="PF04085">
    <property type="entry name" value="MreC"/>
    <property type="match status" value="1"/>
</dbReference>
<gene>
    <name evidence="7" type="ORF">DI623_01465</name>
</gene>
<organism evidence="7 8">
    <name type="scientific">Sphingomonas sanxanigenens</name>
    <dbReference type="NCBI Taxonomy" id="397260"/>
    <lineage>
        <taxon>Bacteria</taxon>
        <taxon>Pseudomonadati</taxon>
        <taxon>Pseudomonadota</taxon>
        <taxon>Alphaproteobacteria</taxon>
        <taxon>Sphingomonadales</taxon>
        <taxon>Sphingomonadaceae</taxon>
        <taxon>Sphingomonas</taxon>
    </lineage>
</organism>
<accession>A0A2W5AEZ7</accession>
<dbReference type="InterPro" id="IPR007221">
    <property type="entry name" value="MreC"/>
</dbReference>
<evidence type="ECO:0000313" key="7">
    <source>
        <dbReference type="EMBL" id="PZO91892.1"/>
    </source>
</evidence>
<reference evidence="7 8" key="1">
    <citation type="submission" date="2017-08" db="EMBL/GenBank/DDBJ databases">
        <title>Infants hospitalized years apart are colonized by the same room-sourced microbial strains.</title>
        <authorList>
            <person name="Brooks B."/>
            <person name="Olm M.R."/>
            <person name="Firek B.A."/>
            <person name="Baker R."/>
            <person name="Thomas B.C."/>
            <person name="Morowitz M.J."/>
            <person name="Banfield J.F."/>
        </authorList>
    </citation>
    <scope>NUCLEOTIDE SEQUENCE [LARGE SCALE GENOMIC DNA]</scope>
    <source>
        <strain evidence="7">S2_018_000_R2_101</strain>
    </source>
</reference>
<feature type="transmembrane region" description="Helical" evidence="5">
    <location>
        <begin position="20"/>
        <end position="42"/>
    </location>
</feature>
<proteinExistence type="inferred from homology"/>
<feature type="domain" description="Rod shape-determining protein MreC beta-barrel core" evidence="6">
    <location>
        <begin position="137"/>
        <end position="258"/>
    </location>
</feature>
<dbReference type="InterPro" id="IPR042175">
    <property type="entry name" value="Cell/Rod_MreC_2"/>
</dbReference>